<protein>
    <recommendedName>
        <fullName evidence="5">Uroporphyrin-III methyltransferase</fullName>
    </recommendedName>
</protein>
<name>A0A0R0BYG3_9GAMM</name>
<keyword evidence="1" id="KW-0175">Coiled coil</keyword>
<proteinExistence type="predicted"/>
<dbReference type="PANTHER" id="PTHR38043">
    <property type="entry name" value="PROTEIN HEMX"/>
    <property type="match status" value="1"/>
</dbReference>
<dbReference type="InterPro" id="IPR007470">
    <property type="entry name" value="HemX"/>
</dbReference>
<keyword evidence="2" id="KW-1133">Transmembrane helix</keyword>
<feature type="coiled-coil region" evidence="1">
    <location>
        <begin position="47"/>
        <end position="102"/>
    </location>
</feature>
<dbReference type="PANTHER" id="PTHR38043:SF1">
    <property type="entry name" value="PROTEIN HEMX"/>
    <property type="match status" value="1"/>
</dbReference>
<organism evidence="3 4">
    <name type="scientific">Stenotrophomonas koreensis</name>
    <dbReference type="NCBI Taxonomy" id="266128"/>
    <lineage>
        <taxon>Bacteria</taxon>
        <taxon>Pseudomonadati</taxon>
        <taxon>Pseudomonadota</taxon>
        <taxon>Gammaproteobacteria</taxon>
        <taxon>Lysobacterales</taxon>
        <taxon>Lysobacteraceae</taxon>
        <taxon>Stenotrophomonas</taxon>
    </lineage>
</organism>
<evidence type="ECO:0008006" key="5">
    <source>
        <dbReference type="Google" id="ProtNLM"/>
    </source>
</evidence>
<evidence type="ECO:0000256" key="2">
    <source>
        <dbReference type="SAM" id="Phobius"/>
    </source>
</evidence>
<dbReference type="RefSeq" id="WP_083488155.1">
    <property type="nucleotide sequence ID" value="NZ_LDJH01000011.1"/>
</dbReference>
<dbReference type="OrthoDB" id="6028255at2"/>
<keyword evidence="2" id="KW-0472">Membrane</keyword>
<gene>
    <name evidence="3" type="ORF">ABB25_06715</name>
</gene>
<dbReference type="STRING" id="266128.ABB25_06715"/>
<evidence type="ECO:0000313" key="3">
    <source>
        <dbReference type="EMBL" id="KRG58337.1"/>
    </source>
</evidence>
<keyword evidence="4" id="KW-1185">Reference proteome</keyword>
<comment type="caution">
    <text evidence="3">The sequence shown here is derived from an EMBL/GenBank/DDBJ whole genome shotgun (WGS) entry which is preliminary data.</text>
</comment>
<dbReference type="EMBL" id="LDJH01000011">
    <property type="protein sequence ID" value="KRG58337.1"/>
    <property type="molecule type" value="Genomic_DNA"/>
</dbReference>
<evidence type="ECO:0000313" key="4">
    <source>
        <dbReference type="Proteomes" id="UP000051254"/>
    </source>
</evidence>
<dbReference type="AlphaFoldDB" id="A0A0R0BYG3"/>
<sequence>MSDLPTAPPVHRPRWLWPVAGVLMAVGLLAAGTGYVLQQRQQADTLASQLQQQVGALEQSLQALRADQRANARALQDAASGNRLLRDEVLGLSQRNALLEENVARLSADSRQSLLALRQDEAEVVLGQALQRLEHGHDLDGARRLYGLAATLLQDLEGPGLLDLRQALVQEKRALDALGEDPRRSQARALDQVLKTLLTLEHHSQATPAAQLQWWQRLLSPLVEIHPSDASVLLADAQRVHGLDALQLEASLARAALERGDQEGWARAVARINDWVVRLWPDSPARQRQQQALENMRQTSLSLTSAELGSTLRQMRQLRQGGSAE</sequence>
<keyword evidence="2" id="KW-0812">Transmembrane</keyword>
<dbReference type="PATRIC" id="fig|266128.3.peg.214"/>
<reference evidence="3 4" key="1">
    <citation type="submission" date="2015-05" db="EMBL/GenBank/DDBJ databases">
        <title>Genome sequencing and analysis of members of genus Stenotrophomonas.</title>
        <authorList>
            <person name="Patil P.P."/>
            <person name="Midha S."/>
            <person name="Patil P.B."/>
        </authorList>
    </citation>
    <scope>NUCLEOTIDE SEQUENCE [LARGE SCALE GENOMIC DNA]</scope>
    <source>
        <strain evidence="3 4">DSM 17805</strain>
    </source>
</reference>
<dbReference type="Proteomes" id="UP000051254">
    <property type="component" value="Unassembled WGS sequence"/>
</dbReference>
<dbReference type="Pfam" id="PF04375">
    <property type="entry name" value="HemX"/>
    <property type="match status" value="1"/>
</dbReference>
<feature type="transmembrane region" description="Helical" evidence="2">
    <location>
        <begin position="15"/>
        <end position="37"/>
    </location>
</feature>
<evidence type="ECO:0000256" key="1">
    <source>
        <dbReference type="SAM" id="Coils"/>
    </source>
</evidence>
<accession>A0A0R0BYG3</accession>